<sequence>MVNKKQRSSSDRPELAVQSILQEAIKELFGECCGVRADILRVRVERGTARALVRTRDAHERKLRASLALTPRNIRVRAEAPSLQALI</sequence>
<keyword evidence="3" id="KW-1185">Reference proteome</keyword>
<dbReference type="SUPFAM" id="SSF160350">
    <property type="entry name" value="Rnp2-like"/>
    <property type="match status" value="1"/>
</dbReference>
<evidence type="ECO:0000313" key="3">
    <source>
        <dbReference type="Proteomes" id="UP001153954"/>
    </source>
</evidence>
<name>A0AAU9U897_EUPED</name>
<dbReference type="Proteomes" id="UP001153954">
    <property type="component" value="Unassembled WGS sequence"/>
</dbReference>
<dbReference type="InterPro" id="IPR038085">
    <property type="entry name" value="Rnp2-like_sf"/>
</dbReference>
<evidence type="ECO:0000256" key="1">
    <source>
        <dbReference type="ARBA" id="ARBA00022694"/>
    </source>
</evidence>
<keyword evidence="1" id="KW-0819">tRNA processing</keyword>
<organism evidence="2 3">
    <name type="scientific">Euphydryas editha</name>
    <name type="common">Edith's checkerspot</name>
    <dbReference type="NCBI Taxonomy" id="104508"/>
    <lineage>
        <taxon>Eukaryota</taxon>
        <taxon>Metazoa</taxon>
        <taxon>Ecdysozoa</taxon>
        <taxon>Arthropoda</taxon>
        <taxon>Hexapoda</taxon>
        <taxon>Insecta</taxon>
        <taxon>Pterygota</taxon>
        <taxon>Neoptera</taxon>
        <taxon>Endopterygota</taxon>
        <taxon>Lepidoptera</taxon>
        <taxon>Glossata</taxon>
        <taxon>Ditrysia</taxon>
        <taxon>Papilionoidea</taxon>
        <taxon>Nymphalidae</taxon>
        <taxon>Nymphalinae</taxon>
        <taxon>Euphydryas</taxon>
    </lineage>
</organism>
<dbReference type="GO" id="GO:0008033">
    <property type="term" value="P:tRNA processing"/>
    <property type="evidence" value="ECO:0007669"/>
    <property type="project" value="UniProtKB-KW"/>
</dbReference>
<evidence type="ECO:0000313" key="2">
    <source>
        <dbReference type="EMBL" id="CAH2094203.1"/>
    </source>
</evidence>
<protein>
    <submittedName>
        <fullName evidence="2">Uncharacterized protein</fullName>
    </submittedName>
</protein>
<reference evidence="2" key="1">
    <citation type="submission" date="2022-03" db="EMBL/GenBank/DDBJ databases">
        <authorList>
            <person name="Tunstrom K."/>
        </authorList>
    </citation>
    <scope>NUCLEOTIDE SEQUENCE</scope>
</reference>
<dbReference type="GO" id="GO:1902555">
    <property type="term" value="C:endoribonuclease complex"/>
    <property type="evidence" value="ECO:0007669"/>
    <property type="project" value="UniProtKB-ARBA"/>
</dbReference>
<dbReference type="EMBL" id="CAKOGL010000014">
    <property type="protein sequence ID" value="CAH2094203.1"/>
    <property type="molecule type" value="Genomic_DNA"/>
</dbReference>
<dbReference type="Gene3D" id="3.30.70.3250">
    <property type="entry name" value="Ribonuclease P, Pop5 subunit"/>
    <property type="match status" value="1"/>
</dbReference>
<proteinExistence type="predicted"/>
<comment type="caution">
    <text evidence="2">The sequence shown here is derived from an EMBL/GenBank/DDBJ whole genome shotgun (WGS) entry which is preliminary data.</text>
</comment>
<accession>A0AAU9U897</accession>
<dbReference type="AlphaFoldDB" id="A0AAU9U897"/>
<dbReference type="GO" id="GO:1990904">
    <property type="term" value="C:ribonucleoprotein complex"/>
    <property type="evidence" value="ECO:0007669"/>
    <property type="project" value="UniProtKB-ARBA"/>
</dbReference>
<gene>
    <name evidence="2" type="ORF">EEDITHA_LOCUS9792</name>
</gene>